<protein>
    <recommendedName>
        <fullName evidence="8">Claudin</fullName>
    </recommendedName>
</protein>
<dbReference type="PANTHER" id="PTHR10671">
    <property type="entry name" value="EPITHELIAL MEMBRANE PROTEIN-RELATED"/>
    <property type="match status" value="1"/>
</dbReference>
<evidence type="ECO:0000313" key="6">
    <source>
        <dbReference type="EMBL" id="EDO49995.1"/>
    </source>
</evidence>
<evidence type="ECO:0008006" key="8">
    <source>
        <dbReference type="Google" id="ProtNLM"/>
    </source>
</evidence>
<reference evidence="6 7" key="1">
    <citation type="journal article" date="2007" name="Science">
        <title>Sea anemone genome reveals ancestral eumetazoan gene repertoire and genomic organization.</title>
        <authorList>
            <person name="Putnam N.H."/>
            <person name="Srivastava M."/>
            <person name="Hellsten U."/>
            <person name="Dirks B."/>
            <person name="Chapman J."/>
            <person name="Salamov A."/>
            <person name="Terry A."/>
            <person name="Shapiro H."/>
            <person name="Lindquist E."/>
            <person name="Kapitonov V.V."/>
            <person name="Jurka J."/>
            <person name="Genikhovich G."/>
            <person name="Grigoriev I.V."/>
            <person name="Lucas S.M."/>
            <person name="Steele R.E."/>
            <person name="Finnerty J.R."/>
            <person name="Technau U."/>
            <person name="Martindale M.Q."/>
            <person name="Rokhsar D.S."/>
        </authorList>
    </citation>
    <scope>NUCLEOTIDE SEQUENCE [LARGE SCALE GENOMIC DNA]</scope>
    <source>
        <strain evidence="7">CH2 X CH6</strain>
    </source>
</reference>
<dbReference type="PROSITE" id="PS51257">
    <property type="entry name" value="PROKAR_LIPOPROTEIN"/>
    <property type="match status" value="1"/>
</dbReference>
<dbReference type="PhylomeDB" id="A7REZ1"/>
<proteinExistence type="predicted"/>
<organism evidence="6 7">
    <name type="scientific">Nematostella vectensis</name>
    <name type="common">Starlet sea anemone</name>
    <dbReference type="NCBI Taxonomy" id="45351"/>
    <lineage>
        <taxon>Eukaryota</taxon>
        <taxon>Metazoa</taxon>
        <taxon>Cnidaria</taxon>
        <taxon>Anthozoa</taxon>
        <taxon>Hexacorallia</taxon>
        <taxon>Actiniaria</taxon>
        <taxon>Edwardsiidae</taxon>
        <taxon>Nematostella</taxon>
    </lineage>
</organism>
<feature type="transmembrane region" description="Helical" evidence="5">
    <location>
        <begin position="150"/>
        <end position="171"/>
    </location>
</feature>
<accession>A7REZ1</accession>
<evidence type="ECO:0000313" key="7">
    <source>
        <dbReference type="Proteomes" id="UP000001593"/>
    </source>
</evidence>
<dbReference type="Gene3D" id="1.20.140.150">
    <property type="match status" value="1"/>
</dbReference>
<name>A7REZ1_NEMVE</name>
<keyword evidence="7" id="KW-1185">Reference proteome</keyword>
<dbReference type="AlphaFoldDB" id="A7REZ1"/>
<dbReference type="InParanoid" id="A7REZ1"/>
<keyword evidence="3 5" id="KW-1133">Transmembrane helix</keyword>
<dbReference type="OMA" id="DYWKVWW"/>
<keyword evidence="4 5" id="KW-0472">Membrane</keyword>
<dbReference type="PANTHER" id="PTHR10671:SF108">
    <property type="entry name" value="CLAUDIN FAMILY PROTEIN-RELATED"/>
    <property type="match status" value="1"/>
</dbReference>
<keyword evidence="2 5" id="KW-0812">Transmembrane</keyword>
<evidence type="ECO:0000256" key="3">
    <source>
        <dbReference type="ARBA" id="ARBA00022989"/>
    </source>
</evidence>
<evidence type="ECO:0000256" key="1">
    <source>
        <dbReference type="ARBA" id="ARBA00004141"/>
    </source>
</evidence>
<dbReference type="GO" id="GO:0005886">
    <property type="term" value="C:plasma membrane"/>
    <property type="evidence" value="ECO:0000318"/>
    <property type="project" value="GO_Central"/>
</dbReference>
<comment type="subcellular location">
    <subcellularLocation>
        <location evidence="1">Membrane</location>
        <topology evidence="1">Multi-pass membrane protein</topology>
    </subcellularLocation>
</comment>
<feature type="transmembrane region" description="Helical" evidence="5">
    <location>
        <begin position="84"/>
        <end position="104"/>
    </location>
</feature>
<evidence type="ECO:0000256" key="5">
    <source>
        <dbReference type="SAM" id="Phobius"/>
    </source>
</evidence>
<gene>
    <name evidence="6" type="ORF">NEMVEDRAFT_v1g231702</name>
</gene>
<dbReference type="KEGG" id="nve:5522189"/>
<dbReference type="InterPro" id="IPR050579">
    <property type="entry name" value="PMP-22/EMP/MP20-like"/>
</dbReference>
<dbReference type="OrthoDB" id="5967271at2759"/>
<dbReference type="HOGENOM" id="CLU_136294_0_0_1"/>
<feature type="transmembrane region" description="Helical" evidence="5">
    <location>
        <begin position="116"/>
        <end position="138"/>
    </location>
</feature>
<sequence length="173" mass="19466">MIKIITTFMNALTAMLMGCLCLATDYWKVWWEQNTAANLQRFNNEGLFFTCNEGVIRNATSGVTYTVVNHQCAEMGTRFDWTGAVIAFLVLALLCHFVAFVLAMVNACRKGEPFPVFWVCGLFMIAAIFVIIGLLVYTFSNWKDDVYFSWSYGGGWSTVALSIIAFVLIMADR</sequence>
<evidence type="ECO:0000256" key="4">
    <source>
        <dbReference type="ARBA" id="ARBA00023136"/>
    </source>
</evidence>
<dbReference type="EMBL" id="DS469507">
    <property type="protein sequence ID" value="EDO49995.1"/>
    <property type="molecule type" value="Genomic_DNA"/>
</dbReference>
<evidence type="ECO:0000256" key="2">
    <source>
        <dbReference type="ARBA" id="ARBA00022692"/>
    </source>
</evidence>
<dbReference type="Proteomes" id="UP000001593">
    <property type="component" value="Unassembled WGS sequence"/>
</dbReference>